<dbReference type="GO" id="GO:0005524">
    <property type="term" value="F:ATP binding"/>
    <property type="evidence" value="ECO:0007669"/>
    <property type="project" value="UniProtKB-UniRule"/>
</dbReference>
<dbReference type="STRING" id="1802519.A2961_04080"/>
<accession>A0A1F8BCE7</accession>
<dbReference type="InterPro" id="IPR005144">
    <property type="entry name" value="ATP-cone_dom"/>
</dbReference>
<evidence type="ECO:0000256" key="3">
    <source>
        <dbReference type="PROSITE-ProRule" id="PRU00492"/>
    </source>
</evidence>
<evidence type="ECO:0000313" key="5">
    <source>
        <dbReference type="EMBL" id="OGM61610.1"/>
    </source>
</evidence>
<feature type="domain" description="ATP-cone" evidence="4">
    <location>
        <begin position="5"/>
        <end position="87"/>
    </location>
</feature>
<name>A0A1F8BCE7_9BACT</name>
<dbReference type="Proteomes" id="UP000177082">
    <property type="component" value="Unassembled WGS sequence"/>
</dbReference>
<evidence type="ECO:0000259" key="4">
    <source>
        <dbReference type="PROSITE" id="PS51161"/>
    </source>
</evidence>
<keyword evidence="1 3" id="KW-0547">Nucleotide-binding</keyword>
<evidence type="ECO:0000256" key="1">
    <source>
        <dbReference type="ARBA" id="ARBA00022741"/>
    </source>
</evidence>
<reference evidence="5 6" key="1">
    <citation type="journal article" date="2016" name="Nat. Commun.">
        <title>Thousands of microbial genomes shed light on interconnected biogeochemical processes in an aquifer system.</title>
        <authorList>
            <person name="Anantharaman K."/>
            <person name="Brown C.T."/>
            <person name="Hug L.A."/>
            <person name="Sharon I."/>
            <person name="Castelle C.J."/>
            <person name="Probst A.J."/>
            <person name="Thomas B.C."/>
            <person name="Singh A."/>
            <person name="Wilkins M.J."/>
            <person name="Karaoz U."/>
            <person name="Brodie E.L."/>
            <person name="Williams K.H."/>
            <person name="Hubbard S.S."/>
            <person name="Banfield J.F."/>
        </authorList>
    </citation>
    <scope>NUCLEOTIDE SEQUENCE [LARGE SCALE GENOMIC DNA]</scope>
</reference>
<organism evidence="5 6">
    <name type="scientific">Candidatus Woesebacteria bacterium RIFCSPLOWO2_01_FULL_39_21</name>
    <dbReference type="NCBI Taxonomy" id="1802519"/>
    <lineage>
        <taxon>Bacteria</taxon>
        <taxon>Candidatus Woeseibacteriota</taxon>
    </lineage>
</organism>
<dbReference type="PROSITE" id="PS51161">
    <property type="entry name" value="ATP_CONE"/>
    <property type="match status" value="1"/>
</dbReference>
<evidence type="ECO:0000256" key="2">
    <source>
        <dbReference type="ARBA" id="ARBA00022840"/>
    </source>
</evidence>
<dbReference type="EMBL" id="MGHF01000035">
    <property type="protein sequence ID" value="OGM61610.1"/>
    <property type="molecule type" value="Genomic_DNA"/>
</dbReference>
<dbReference type="AlphaFoldDB" id="A0A1F8BCE7"/>
<gene>
    <name evidence="5" type="ORF">A2961_04080</name>
</gene>
<evidence type="ECO:0000313" key="6">
    <source>
        <dbReference type="Proteomes" id="UP000177082"/>
    </source>
</evidence>
<comment type="caution">
    <text evidence="5">The sequence shown here is derived from an EMBL/GenBank/DDBJ whole genome shotgun (WGS) entry which is preliminary data.</text>
</comment>
<keyword evidence="2 3" id="KW-0067">ATP-binding</keyword>
<sequence length="87" mass="9793">MDQGVQVKKRDDGTLQPFDRNKVYNSLTAAGVMSNEAECLTVLMEHWVTRNAQSQVVKSSDIRGILIELLKILNPQVATVFESYKKP</sequence>
<dbReference type="Pfam" id="PF03477">
    <property type="entry name" value="ATP-cone"/>
    <property type="match status" value="1"/>
</dbReference>
<protein>
    <recommendedName>
        <fullName evidence="4">ATP-cone domain-containing protein</fullName>
    </recommendedName>
</protein>
<proteinExistence type="predicted"/>